<sequence length="746" mass="79745">MAGRQADELREIYQELTRPGGYNLPQANLQPSWCQRSSLRYTSGAPSAAASASSCGGRPAAAAPSLPAPCREEDAERCAPPGLSAACEKVFGKHQRTSTGGQNPPGASPLYAGLLDSRSVSTRPRTRFAPVRQQHNSGLATHTYSSDTTERKVPGADGIHATLAELFLPLPAEHRLTCWLCEAACEEPGWLNAPAMYVGAEEAPEVKDRLPPVTLLTLCSRCSAACALPAAAPHDEVLRKAGATRALLRRTEMFVQFLREYKQLLESLAGTAEKMTLGSATAHAGGAPPLLWDLSPDLHASVTQKLTDALTSALETDTLQSHRRQVPSLSPQERLLLERERAWLQRRLALMEPREQSPVRLLRTADALPSRLWGPSSAASPLPVATGSGAQPHSVSHGPRRSPQYDAKKLDAMLRLQSPSAKIEQGTRQQEPPNGVLHARETSLEALQQMVGRALTAQWQNLGDGTASTTTVTDRLAATYGEEDAQTLNSTMITPTANAAAGAAGSMHNDPENILLDYFEGRLDELPRFKLFSLGDGGGKSSSLQNFRNLPGTPKRPCDNPADASSHVVLAAADVAAAAAMDAGELLTQLREERRRRGAAEAALRESQQRIAALEKTTDHISGLALDLSHILGDHAVAMQRFVRTATQDCVEIVLQKSLLFSDEMAALMRQAQRRGCGVNTRPPRTHAREAVGVGREVPPPAPVSLQGAARAAPGAEPAPPALSRLLSLSLGLTPLVPSDISRRSG</sequence>
<feature type="region of interest" description="Disordered" evidence="2">
    <location>
        <begin position="46"/>
        <end position="77"/>
    </location>
</feature>
<dbReference type="GeneID" id="40319552"/>
<proteinExistence type="predicted"/>
<accession>A0A422P8R9</accession>
<evidence type="ECO:0000313" key="3">
    <source>
        <dbReference type="EMBL" id="RNF14107.1"/>
    </source>
</evidence>
<dbReference type="Proteomes" id="UP000284403">
    <property type="component" value="Unassembled WGS sequence"/>
</dbReference>
<dbReference type="RefSeq" id="XP_029227040.1">
    <property type="nucleotide sequence ID" value="XM_029372831.1"/>
</dbReference>
<keyword evidence="4" id="KW-1185">Reference proteome</keyword>
<reference evidence="3 4" key="1">
    <citation type="journal article" date="2018" name="BMC Genomics">
        <title>Genomic comparison of Trypanosoma conorhini and Trypanosoma rangeli to Trypanosoma cruzi strains of high and low virulence.</title>
        <authorList>
            <person name="Bradwell K.R."/>
            <person name="Koparde V.N."/>
            <person name="Matveyev A.V."/>
            <person name="Serrano M.G."/>
            <person name="Alves J.M."/>
            <person name="Parikh H."/>
            <person name="Huang B."/>
            <person name="Lee V."/>
            <person name="Espinosa-Alvarez O."/>
            <person name="Ortiz P.A."/>
            <person name="Costa-Martins A.G."/>
            <person name="Teixeira M.M."/>
            <person name="Buck G.A."/>
        </authorList>
    </citation>
    <scope>NUCLEOTIDE SEQUENCE [LARGE SCALE GENOMIC DNA]</scope>
    <source>
        <strain evidence="3 4">025E</strain>
    </source>
</reference>
<dbReference type="OrthoDB" id="243397at2759"/>
<comment type="caution">
    <text evidence="3">The sequence shown here is derived from an EMBL/GenBank/DDBJ whole genome shotgun (WGS) entry which is preliminary data.</text>
</comment>
<feature type="region of interest" description="Disordered" evidence="2">
    <location>
        <begin position="128"/>
        <end position="153"/>
    </location>
</feature>
<feature type="coiled-coil region" evidence="1">
    <location>
        <begin position="590"/>
        <end position="617"/>
    </location>
</feature>
<organism evidence="3 4">
    <name type="scientific">Trypanosoma conorhini</name>
    <dbReference type="NCBI Taxonomy" id="83891"/>
    <lineage>
        <taxon>Eukaryota</taxon>
        <taxon>Discoba</taxon>
        <taxon>Euglenozoa</taxon>
        <taxon>Kinetoplastea</taxon>
        <taxon>Metakinetoplastina</taxon>
        <taxon>Trypanosomatida</taxon>
        <taxon>Trypanosomatidae</taxon>
        <taxon>Trypanosoma</taxon>
    </lineage>
</organism>
<protein>
    <submittedName>
        <fullName evidence="3">Uncharacterized protein</fullName>
    </submittedName>
</protein>
<feature type="region of interest" description="Disordered" evidence="2">
    <location>
        <begin position="693"/>
        <end position="719"/>
    </location>
</feature>
<dbReference type="EMBL" id="MKKU01000377">
    <property type="protein sequence ID" value="RNF14107.1"/>
    <property type="molecule type" value="Genomic_DNA"/>
</dbReference>
<feature type="compositionally biased region" description="Polar residues" evidence="2">
    <location>
        <begin position="133"/>
        <end position="147"/>
    </location>
</feature>
<keyword evidence="1" id="KW-0175">Coiled coil</keyword>
<evidence type="ECO:0000256" key="2">
    <source>
        <dbReference type="SAM" id="MobiDB-lite"/>
    </source>
</evidence>
<gene>
    <name evidence="3" type="ORF">Tco025E_05941</name>
</gene>
<evidence type="ECO:0000313" key="4">
    <source>
        <dbReference type="Proteomes" id="UP000284403"/>
    </source>
</evidence>
<feature type="region of interest" description="Disordered" evidence="2">
    <location>
        <begin position="374"/>
        <end position="404"/>
    </location>
</feature>
<feature type="compositionally biased region" description="Low complexity" evidence="2">
    <location>
        <begin position="709"/>
        <end position="719"/>
    </location>
</feature>
<feature type="compositionally biased region" description="Low complexity" evidence="2">
    <location>
        <begin position="46"/>
        <end position="69"/>
    </location>
</feature>
<name>A0A422P8R9_9TRYP</name>
<dbReference type="AlphaFoldDB" id="A0A422P8R9"/>
<evidence type="ECO:0000256" key="1">
    <source>
        <dbReference type="SAM" id="Coils"/>
    </source>
</evidence>